<reference evidence="2 3" key="1">
    <citation type="submission" date="2024-01" db="EMBL/GenBank/DDBJ databases">
        <title>The genomes of 5 underutilized Papilionoideae crops provide insights into root nodulation and disease resistanc.</title>
        <authorList>
            <person name="Jiang F."/>
        </authorList>
    </citation>
    <scope>NUCLEOTIDE SEQUENCE [LARGE SCALE GENOMIC DNA]</scope>
    <source>
        <strain evidence="2">DUOXIRENSHENG_FW03</strain>
        <tissue evidence="2">Leaves</tissue>
    </source>
</reference>
<accession>A0AAN9SUE0</accession>
<keyword evidence="3" id="KW-1185">Reference proteome</keyword>
<gene>
    <name evidence="2" type="ORF">VNO78_08015</name>
</gene>
<organism evidence="2 3">
    <name type="scientific">Psophocarpus tetragonolobus</name>
    <name type="common">Winged bean</name>
    <name type="synonym">Dolichos tetragonolobus</name>
    <dbReference type="NCBI Taxonomy" id="3891"/>
    <lineage>
        <taxon>Eukaryota</taxon>
        <taxon>Viridiplantae</taxon>
        <taxon>Streptophyta</taxon>
        <taxon>Embryophyta</taxon>
        <taxon>Tracheophyta</taxon>
        <taxon>Spermatophyta</taxon>
        <taxon>Magnoliopsida</taxon>
        <taxon>eudicotyledons</taxon>
        <taxon>Gunneridae</taxon>
        <taxon>Pentapetalae</taxon>
        <taxon>rosids</taxon>
        <taxon>fabids</taxon>
        <taxon>Fabales</taxon>
        <taxon>Fabaceae</taxon>
        <taxon>Papilionoideae</taxon>
        <taxon>50 kb inversion clade</taxon>
        <taxon>NPAAA clade</taxon>
        <taxon>indigoferoid/millettioid clade</taxon>
        <taxon>Phaseoleae</taxon>
        <taxon>Psophocarpus</taxon>
    </lineage>
</organism>
<proteinExistence type="predicted"/>
<sequence length="91" mass="10075">MTSISSLPLDSNAACNPQRPFSFRRIHPTRNVVVCSAKSVAPPPTKLAATSGRIESLSQVRRARLQVGRRGQRETRRHLGPTLRSRCSLPE</sequence>
<name>A0AAN9SUE0_PSOTE</name>
<feature type="region of interest" description="Disordered" evidence="1">
    <location>
        <begin position="1"/>
        <end position="20"/>
    </location>
</feature>
<evidence type="ECO:0000256" key="1">
    <source>
        <dbReference type="SAM" id="MobiDB-lite"/>
    </source>
</evidence>
<evidence type="ECO:0000313" key="2">
    <source>
        <dbReference type="EMBL" id="KAK7406391.1"/>
    </source>
</evidence>
<dbReference type="AlphaFoldDB" id="A0AAN9SUE0"/>
<comment type="caution">
    <text evidence="2">The sequence shown here is derived from an EMBL/GenBank/DDBJ whole genome shotgun (WGS) entry which is preliminary data.</text>
</comment>
<feature type="compositionally biased region" description="Polar residues" evidence="1">
    <location>
        <begin position="1"/>
        <end position="15"/>
    </location>
</feature>
<evidence type="ECO:0000313" key="3">
    <source>
        <dbReference type="Proteomes" id="UP001386955"/>
    </source>
</evidence>
<feature type="region of interest" description="Disordered" evidence="1">
    <location>
        <begin position="63"/>
        <end position="91"/>
    </location>
</feature>
<dbReference type="EMBL" id="JAYMYS010000002">
    <property type="protein sequence ID" value="KAK7406391.1"/>
    <property type="molecule type" value="Genomic_DNA"/>
</dbReference>
<dbReference type="Proteomes" id="UP001386955">
    <property type="component" value="Unassembled WGS sequence"/>
</dbReference>
<protein>
    <submittedName>
        <fullName evidence="2">Uncharacterized protein</fullName>
    </submittedName>
</protein>